<reference evidence="12" key="1">
    <citation type="submission" date="2017-02" db="EMBL/GenBank/DDBJ databases">
        <authorList>
            <person name="Tafer H."/>
            <person name="Lopandic K."/>
        </authorList>
    </citation>
    <scope>NUCLEOTIDE SEQUENCE [LARGE SCALE GENOMIC DNA]</scope>
    <source>
        <strain evidence="12">CBS 366.77</strain>
    </source>
</reference>
<dbReference type="PANTHER" id="PTHR21576:SF45">
    <property type="entry name" value="TRANSPORTER MCH1-RELATED"/>
    <property type="match status" value="1"/>
</dbReference>
<dbReference type="OrthoDB" id="199930at2759"/>
<dbReference type="Proteomes" id="UP000266188">
    <property type="component" value="Unassembled WGS sequence"/>
</dbReference>
<dbReference type="GO" id="GO:0000329">
    <property type="term" value="C:fungal-type vacuole membrane"/>
    <property type="evidence" value="ECO:0007669"/>
    <property type="project" value="TreeGrafter"/>
</dbReference>
<dbReference type="AlphaFoldDB" id="A0A3A2Z599"/>
<organism evidence="11 12">
    <name type="scientific">Aspergillus sclerotialis</name>
    <dbReference type="NCBI Taxonomy" id="2070753"/>
    <lineage>
        <taxon>Eukaryota</taxon>
        <taxon>Fungi</taxon>
        <taxon>Dikarya</taxon>
        <taxon>Ascomycota</taxon>
        <taxon>Pezizomycotina</taxon>
        <taxon>Eurotiomycetes</taxon>
        <taxon>Eurotiomycetidae</taxon>
        <taxon>Eurotiales</taxon>
        <taxon>Aspergillaceae</taxon>
        <taxon>Aspergillus</taxon>
        <taxon>Aspergillus subgen. Polypaecilum</taxon>
    </lineage>
</organism>
<evidence type="ECO:0000256" key="4">
    <source>
        <dbReference type="ARBA" id="ARBA00022554"/>
    </source>
</evidence>
<comment type="similarity">
    <text evidence="2">Belongs to the major facilitator superfamily.</text>
</comment>
<evidence type="ECO:0000256" key="10">
    <source>
        <dbReference type="SAM" id="Phobius"/>
    </source>
</evidence>
<dbReference type="Gene3D" id="1.20.1250.20">
    <property type="entry name" value="MFS general substrate transporter like domains"/>
    <property type="match status" value="1"/>
</dbReference>
<evidence type="ECO:0000256" key="3">
    <source>
        <dbReference type="ARBA" id="ARBA00022448"/>
    </source>
</evidence>
<evidence type="ECO:0000256" key="2">
    <source>
        <dbReference type="ARBA" id="ARBA00008335"/>
    </source>
</evidence>
<comment type="subcellular location">
    <subcellularLocation>
        <location evidence="1">Vacuole membrane</location>
        <topology evidence="1">Multi-pass membrane protein</topology>
    </subcellularLocation>
</comment>
<evidence type="ECO:0000256" key="7">
    <source>
        <dbReference type="ARBA" id="ARBA00023136"/>
    </source>
</evidence>
<keyword evidence="7 10" id="KW-0472">Membrane</keyword>
<evidence type="ECO:0000256" key="9">
    <source>
        <dbReference type="SAM" id="MobiDB-lite"/>
    </source>
</evidence>
<keyword evidence="12" id="KW-1185">Reference proteome</keyword>
<evidence type="ECO:0000256" key="8">
    <source>
        <dbReference type="ARBA" id="ARBA00039330"/>
    </source>
</evidence>
<dbReference type="PANTHER" id="PTHR21576">
    <property type="entry name" value="UNCHARACTERIZED NODULIN-LIKE PROTEIN"/>
    <property type="match status" value="1"/>
</dbReference>
<feature type="transmembrane region" description="Helical" evidence="10">
    <location>
        <begin position="174"/>
        <end position="191"/>
    </location>
</feature>
<accession>A0A3A2Z599</accession>
<proteinExistence type="inferred from homology"/>
<feature type="region of interest" description="Disordered" evidence="9">
    <location>
        <begin position="21"/>
        <end position="56"/>
    </location>
</feature>
<feature type="non-terminal residue" evidence="11">
    <location>
        <position position="283"/>
    </location>
</feature>
<evidence type="ECO:0000313" key="11">
    <source>
        <dbReference type="EMBL" id="RJE17363.1"/>
    </source>
</evidence>
<dbReference type="Pfam" id="PF07690">
    <property type="entry name" value="MFS_1"/>
    <property type="match status" value="1"/>
</dbReference>
<dbReference type="SUPFAM" id="SSF103473">
    <property type="entry name" value="MFS general substrate transporter"/>
    <property type="match status" value="1"/>
</dbReference>
<name>A0A3A2Z599_9EURO</name>
<dbReference type="InterPro" id="IPR011701">
    <property type="entry name" value="MFS"/>
</dbReference>
<keyword evidence="5 10" id="KW-0812">Transmembrane</keyword>
<dbReference type="GO" id="GO:0022857">
    <property type="term" value="F:transmembrane transporter activity"/>
    <property type="evidence" value="ECO:0007669"/>
    <property type="project" value="InterPro"/>
</dbReference>
<comment type="caution">
    <text evidence="11">The sequence shown here is derived from an EMBL/GenBank/DDBJ whole genome shotgun (WGS) entry which is preliminary data.</text>
</comment>
<keyword evidence="6 10" id="KW-1133">Transmembrane helix</keyword>
<feature type="compositionally biased region" description="Basic and acidic residues" evidence="9">
    <location>
        <begin position="45"/>
        <end position="56"/>
    </location>
</feature>
<dbReference type="EMBL" id="MVGC01001086">
    <property type="protein sequence ID" value="RJE17363.1"/>
    <property type="molecule type" value="Genomic_DNA"/>
</dbReference>
<gene>
    <name evidence="11" type="ORF">PHISCL_10300</name>
</gene>
<feature type="transmembrane region" description="Helical" evidence="10">
    <location>
        <begin position="203"/>
        <end position="229"/>
    </location>
</feature>
<evidence type="ECO:0000256" key="1">
    <source>
        <dbReference type="ARBA" id="ARBA00004128"/>
    </source>
</evidence>
<sequence length="283" mass="31296">MVDESDFFRSRSEVRAAYGTFAHSGDDDGSVASEEQSLMMSDEEREARRIKEEKEEEERRKKNWLLNYETRLFLKDQTMWWLALGFFLVTGPGEAYINNLGTIIQTLTPRSYPLYSPPPAGLPSTHVTTVALTSTVARILTGSLSDLFAPPALHFYTSSQTDLAQTNRLTLSRLTFLIPSALLLSIGYLLLATPVTQNHPQLFHVITAFVGVGYGSAFSLVPILISAVWGVENFGTNWGIVAMVPAFGAAVWGLIYSCGYQDAMSPGETQCHGWECYGFWAVG</sequence>
<evidence type="ECO:0000313" key="12">
    <source>
        <dbReference type="Proteomes" id="UP000266188"/>
    </source>
</evidence>
<evidence type="ECO:0000256" key="5">
    <source>
        <dbReference type="ARBA" id="ARBA00022692"/>
    </source>
</evidence>
<keyword evidence="4" id="KW-0926">Vacuole</keyword>
<keyword evidence="3" id="KW-0813">Transport</keyword>
<dbReference type="InterPro" id="IPR036259">
    <property type="entry name" value="MFS_trans_sf"/>
</dbReference>
<evidence type="ECO:0000256" key="6">
    <source>
        <dbReference type="ARBA" id="ARBA00022989"/>
    </source>
</evidence>
<protein>
    <recommendedName>
        <fullName evidence="8">Probable transporter MCH1</fullName>
    </recommendedName>
</protein>
<feature type="transmembrane region" description="Helical" evidence="10">
    <location>
        <begin position="235"/>
        <end position="255"/>
    </location>
</feature>